<dbReference type="STRING" id="1071380.I2H841"/>
<dbReference type="FunCoup" id="I2H841">
    <property type="interactions" value="15"/>
</dbReference>
<dbReference type="FunFam" id="1.50.10.20:FF:000006">
    <property type="entry name" value="Mannan endo-1,6-alpha-mannosidase"/>
    <property type="match status" value="1"/>
</dbReference>
<dbReference type="KEGG" id="tbl:TBLA_0H02590"/>
<evidence type="ECO:0000256" key="14">
    <source>
        <dbReference type="PIRNR" id="PIRNR016302"/>
    </source>
</evidence>
<dbReference type="GO" id="GO:0009272">
    <property type="term" value="P:fungal-type cell wall biogenesis"/>
    <property type="evidence" value="ECO:0007669"/>
    <property type="project" value="TreeGrafter"/>
</dbReference>
<feature type="chain" id="PRO_5003659242" description="Mannan endo-1,6-alpha-mannosidase" evidence="16">
    <location>
        <begin position="21"/>
        <end position="450"/>
    </location>
</feature>
<dbReference type="PANTHER" id="PTHR12145:SF36">
    <property type="entry name" value="MANNAN ENDO-1,6-ALPHA-MANNOSIDASE DCW1"/>
    <property type="match status" value="1"/>
</dbReference>
<protein>
    <recommendedName>
        <fullName evidence="4 14">Mannan endo-1,6-alpha-mannosidase</fullName>
        <ecNumber evidence="4 14">3.2.1.101</ecNumber>
    </recommendedName>
</protein>
<keyword evidence="11 14" id="KW-0326">Glycosidase</keyword>
<keyword evidence="5" id="KW-0336">GPI-anchor</keyword>
<evidence type="ECO:0000256" key="4">
    <source>
        <dbReference type="ARBA" id="ARBA00012350"/>
    </source>
</evidence>
<accession>I2H841</accession>
<evidence type="ECO:0000313" key="17">
    <source>
        <dbReference type="EMBL" id="CCH62543.1"/>
    </source>
</evidence>
<feature type="region of interest" description="Disordered" evidence="15">
    <location>
        <begin position="399"/>
        <end position="418"/>
    </location>
</feature>
<dbReference type="Pfam" id="PF03663">
    <property type="entry name" value="Glyco_hydro_76"/>
    <property type="match status" value="1"/>
</dbReference>
<dbReference type="RefSeq" id="XP_004182062.1">
    <property type="nucleotide sequence ID" value="XM_004182014.1"/>
</dbReference>
<evidence type="ECO:0000256" key="11">
    <source>
        <dbReference type="ARBA" id="ARBA00023295"/>
    </source>
</evidence>
<comment type="similarity">
    <text evidence="3 14">Belongs to the glycosyl hydrolase 76 family.</text>
</comment>
<evidence type="ECO:0000256" key="1">
    <source>
        <dbReference type="ARBA" id="ARBA00001452"/>
    </source>
</evidence>
<keyword evidence="8" id="KW-0472">Membrane</keyword>
<keyword evidence="6 16" id="KW-0732">Signal</keyword>
<dbReference type="PANTHER" id="PTHR12145">
    <property type="entry name" value="MANNAN ENDO-1,6-ALPHA-MANNOSIDASE DCW1"/>
    <property type="match status" value="1"/>
</dbReference>
<dbReference type="EC" id="3.2.1.101" evidence="4 14"/>
<name>I2H841_HENB6</name>
<dbReference type="GO" id="GO:0016052">
    <property type="term" value="P:carbohydrate catabolic process"/>
    <property type="evidence" value="ECO:0007669"/>
    <property type="project" value="InterPro"/>
</dbReference>
<dbReference type="EMBL" id="HE806323">
    <property type="protein sequence ID" value="CCH62543.1"/>
    <property type="molecule type" value="Genomic_DNA"/>
</dbReference>
<keyword evidence="7 14" id="KW-0378">Hydrolase</keyword>
<evidence type="ECO:0000256" key="16">
    <source>
        <dbReference type="SAM" id="SignalP"/>
    </source>
</evidence>
<evidence type="ECO:0000256" key="7">
    <source>
        <dbReference type="ARBA" id="ARBA00022801"/>
    </source>
</evidence>
<keyword evidence="18" id="KW-1185">Reference proteome</keyword>
<evidence type="ECO:0000256" key="2">
    <source>
        <dbReference type="ARBA" id="ARBA00004609"/>
    </source>
</evidence>
<dbReference type="InterPro" id="IPR005198">
    <property type="entry name" value="Glyco_hydro_76"/>
</dbReference>
<proteinExistence type="inferred from homology"/>
<keyword evidence="12" id="KW-0961">Cell wall biogenesis/degradation</keyword>
<dbReference type="GO" id="GO:0008496">
    <property type="term" value="F:mannan endo-1,6-alpha-mannosidase activity"/>
    <property type="evidence" value="ECO:0007669"/>
    <property type="project" value="UniProtKB-UniRule"/>
</dbReference>
<reference evidence="17 18" key="1">
    <citation type="journal article" date="2011" name="Proc. Natl. Acad. Sci. U.S.A.">
        <title>Evolutionary erosion of yeast sex chromosomes by mating-type switching accidents.</title>
        <authorList>
            <person name="Gordon J.L."/>
            <person name="Armisen D."/>
            <person name="Proux-Wera E."/>
            <person name="Oheigeartaigh S.S."/>
            <person name="Byrne K.P."/>
            <person name="Wolfe K.H."/>
        </authorList>
    </citation>
    <scope>NUCLEOTIDE SEQUENCE [LARGE SCALE GENOMIC DNA]</scope>
    <source>
        <strain evidence="18">ATCC 34711 / CBS 6284 / DSM 70876 / NBRC 10599 / NRRL Y-10934 / UCD 77-7</strain>
    </source>
</reference>
<feature type="signal peptide" evidence="16">
    <location>
        <begin position="1"/>
        <end position="20"/>
    </location>
</feature>
<evidence type="ECO:0000256" key="6">
    <source>
        <dbReference type="ARBA" id="ARBA00022729"/>
    </source>
</evidence>
<evidence type="ECO:0000256" key="9">
    <source>
        <dbReference type="ARBA" id="ARBA00023180"/>
    </source>
</evidence>
<evidence type="ECO:0000256" key="5">
    <source>
        <dbReference type="ARBA" id="ARBA00022622"/>
    </source>
</evidence>
<dbReference type="InterPro" id="IPR008928">
    <property type="entry name" value="6-hairpin_glycosidase_sf"/>
</dbReference>
<dbReference type="GO" id="GO:0007117">
    <property type="term" value="P:budding cell bud growth"/>
    <property type="evidence" value="ECO:0007669"/>
    <property type="project" value="TreeGrafter"/>
</dbReference>
<comment type="catalytic activity">
    <reaction evidence="1 14">
        <text>Random hydrolysis of (1-&gt;6)-alpha-D-mannosidic linkages in unbranched (1-&gt;6)-mannans.</text>
        <dbReference type="EC" id="3.2.1.101"/>
    </reaction>
</comment>
<evidence type="ECO:0000256" key="15">
    <source>
        <dbReference type="SAM" id="MobiDB-lite"/>
    </source>
</evidence>
<dbReference type="OMA" id="CERNGLC"/>
<dbReference type="InParanoid" id="I2H841"/>
<dbReference type="HOGENOM" id="CLU_025694_1_2_1"/>
<dbReference type="InterPro" id="IPR014480">
    <property type="entry name" value="Mannan-1_6-alpha_mannosidase"/>
</dbReference>
<dbReference type="AlphaFoldDB" id="I2H841"/>
<dbReference type="PIRSF" id="PIRSF016302">
    <property type="entry name" value="Man_a_manosd"/>
    <property type="match status" value="1"/>
</dbReference>
<evidence type="ECO:0000256" key="12">
    <source>
        <dbReference type="ARBA" id="ARBA00023316"/>
    </source>
</evidence>
<evidence type="ECO:0000256" key="10">
    <source>
        <dbReference type="ARBA" id="ARBA00023288"/>
    </source>
</evidence>
<dbReference type="GO" id="GO:0098552">
    <property type="term" value="C:side of membrane"/>
    <property type="evidence" value="ECO:0007669"/>
    <property type="project" value="UniProtKB-KW"/>
</dbReference>
<dbReference type="Gene3D" id="1.50.10.20">
    <property type="match status" value="1"/>
</dbReference>
<dbReference type="GO" id="GO:0005886">
    <property type="term" value="C:plasma membrane"/>
    <property type="evidence" value="ECO:0007669"/>
    <property type="project" value="UniProtKB-SubCell"/>
</dbReference>
<gene>
    <name evidence="17" type="primary">TBLA0H02590</name>
    <name evidence="17" type="ORF">TBLA_0H02590</name>
</gene>
<dbReference type="GO" id="GO:0071555">
    <property type="term" value="P:cell wall organization"/>
    <property type="evidence" value="ECO:0007669"/>
    <property type="project" value="UniProtKB-KW"/>
</dbReference>
<evidence type="ECO:0000313" key="18">
    <source>
        <dbReference type="Proteomes" id="UP000002866"/>
    </source>
</evidence>
<dbReference type="Proteomes" id="UP000002866">
    <property type="component" value="Chromosome 8"/>
</dbReference>
<evidence type="ECO:0000256" key="3">
    <source>
        <dbReference type="ARBA" id="ARBA00009699"/>
    </source>
</evidence>
<organism evidence="17 18">
    <name type="scientific">Henningerozyma blattae (strain ATCC 34711 / CBS 6284 / DSM 70876 / NBRC 10599 / NRRL Y-10934 / UCD 77-7)</name>
    <name type="common">Yeast</name>
    <name type="synonym">Tetrapisispora blattae</name>
    <dbReference type="NCBI Taxonomy" id="1071380"/>
    <lineage>
        <taxon>Eukaryota</taxon>
        <taxon>Fungi</taxon>
        <taxon>Dikarya</taxon>
        <taxon>Ascomycota</taxon>
        <taxon>Saccharomycotina</taxon>
        <taxon>Saccharomycetes</taxon>
        <taxon>Saccharomycetales</taxon>
        <taxon>Saccharomycetaceae</taxon>
        <taxon>Henningerozyma</taxon>
    </lineage>
</organism>
<dbReference type="GeneID" id="14497700"/>
<keyword evidence="9" id="KW-0325">Glycoprotein</keyword>
<sequence>MVKIHSLLFQISLLPLFTNALKIDLDDFSSLQNATSLIAYGMMDYYNGHDYGQVIGMFAKPYYWWEAGGAWGCLLDYWYYMQNDTYNDLITEALLYQTGDRNDYVPLNQSTTEGNDDQAFWGIAAITAAERNFTNPPPDKPQWLYLAQAVFNTMALRWDDSTCNGGLRWQIFVWNSGYSYKNSVSNGALFHIAARLARYTGNQSYVEWADKIYDWMFGTGIISDEYETYKFVYDGANIETNCTDITRYQWTYNQGLVLAGCAYLYNHTQDEKWLIRTEQFLNGSVVFFRDNVIYEAACQPNKNCNNDQRSFKAYFARFLGVTAQLIPSTRDTIMRWINTSAYAAAQACSGGTDGHTCGMDWVWKGWDGYYGLGEQMAALEFMVNTRALDMPPPYTSFNGGSSTGSGAAGTERDPTNLSPLHITAGSKAGASIITCIVSISILTGAMWLVA</sequence>
<comment type="subcellular location">
    <subcellularLocation>
        <location evidence="2">Cell membrane</location>
        <topology evidence="2">Lipid-anchor</topology>
        <topology evidence="2">GPI-anchor</topology>
    </subcellularLocation>
</comment>
<dbReference type="eggNOG" id="ENOG502QSWP">
    <property type="taxonomic scope" value="Eukaryota"/>
</dbReference>
<evidence type="ECO:0000256" key="13">
    <source>
        <dbReference type="ARBA" id="ARBA00054068"/>
    </source>
</evidence>
<evidence type="ECO:0000256" key="8">
    <source>
        <dbReference type="ARBA" id="ARBA00023136"/>
    </source>
</evidence>
<dbReference type="SUPFAM" id="SSF48208">
    <property type="entry name" value="Six-hairpin glycosidases"/>
    <property type="match status" value="1"/>
</dbReference>
<keyword evidence="10" id="KW-0449">Lipoprotein</keyword>
<dbReference type="OrthoDB" id="4187847at2759"/>
<comment type="function">
    <text evidence="13">Required for normal synthesis of the cell wall.</text>
</comment>